<keyword evidence="6" id="KW-1185">Reference proteome</keyword>
<dbReference type="Proteomes" id="UP000824166">
    <property type="component" value="Unassembled WGS sequence"/>
</dbReference>
<organism evidence="5 6">
    <name type="scientific">Paenarthrobacter aromaticivorans</name>
    <dbReference type="NCBI Taxonomy" id="2849150"/>
    <lineage>
        <taxon>Bacteria</taxon>
        <taxon>Bacillati</taxon>
        <taxon>Actinomycetota</taxon>
        <taxon>Actinomycetes</taxon>
        <taxon>Micrococcales</taxon>
        <taxon>Micrococcaceae</taxon>
        <taxon>Paenarthrobacter</taxon>
    </lineage>
</organism>
<gene>
    <name evidence="5" type="ORF">KSW38_00980</name>
</gene>
<dbReference type="PANTHER" id="PTHR43847:SF1">
    <property type="entry name" value="BLL3993 PROTEIN"/>
    <property type="match status" value="1"/>
</dbReference>
<dbReference type="Pfam" id="PF04191">
    <property type="entry name" value="PEMT"/>
    <property type="match status" value="1"/>
</dbReference>
<name>A0ABS6HZQ2_9MICC</name>
<dbReference type="InterPro" id="IPR007318">
    <property type="entry name" value="Phopholipid_MeTrfase"/>
</dbReference>
<proteinExistence type="predicted"/>
<evidence type="ECO:0000313" key="6">
    <source>
        <dbReference type="Proteomes" id="UP000824166"/>
    </source>
</evidence>
<evidence type="ECO:0000256" key="1">
    <source>
        <dbReference type="ARBA" id="ARBA00004127"/>
    </source>
</evidence>
<comment type="subcellular location">
    <subcellularLocation>
        <location evidence="1">Endomembrane system</location>
        <topology evidence="1">Multi-pass membrane protein</topology>
    </subcellularLocation>
</comment>
<evidence type="ECO:0000256" key="2">
    <source>
        <dbReference type="ARBA" id="ARBA00022692"/>
    </source>
</evidence>
<evidence type="ECO:0000256" key="4">
    <source>
        <dbReference type="ARBA" id="ARBA00023136"/>
    </source>
</evidence>
<dbReference type="PANTHER" id="PTHR43847">
    <property type="entry name" value="BLL3993 PROTEIN"/>
    <property type="match status" value="1"/>
</dbReference>
<evidence type="ECO:0000313" key="5">
    <source>
        <dbReference type="EMBL" id="MBU8864869.1"/>
    </source>
</evidence>
<comment type="caution">
    <text evidence="5">The sequence shown here is derived from an EMBL/GenBank/DDBJ whole genome shotgun (WGS) entry which is preliminary data.</text>
</comment>
<keyword evidence="3" id="KW-1133">Transmembrane helix</keyword>
<dbReference type="InterPro" id="IPR052527">
    <property type="entry name" value="Metal_cation-efflux_comp"/>
</dbReference>
<evidence type="ECO:0000256" key="3">
    <source>
        <dbReference type="ARBA" id="ARBA00022989"/>
    </source>
</evidence>
<sequence length="176" mass="19283">MASVLGSIDRTVRALGSLYRTTPLPPGQVVGLVLDAALDRLHPAPVQAPGTVRRTVGLGLALAGVGFTAWAVAERRRQTTGTFSLERPEGLVTTGPYAASRHPMYLGWWLIHSGVGIFRGSPWTLATLPAGILVEHFGTLWEEKMLRREFGQSYADYSDRVPRYFDFHCRHSGPLA</sequence>
<accession>A0ABS6HZQ2</accession>
<keyword evidence="4" id="KW-0472">Membrane</keyword>
<protein>
    <submittedName>
        <fullName evidence="5">Isoprenylcysteine carboxylmethyltransferase family protein</fullName>
    </submittedName>
</protein>
<keyword evidence="2" id="KW-0812">Transmembrane</keyword>
<dbReference type="EMBL" id="JAHOPC010000001">
    <property type="protein sequence ID" value="MBU8864869.1"/>
    <property type="molecule type" value="Genomic_DNA"/>
</dbReference>
<dbReference type="RefSeq" id="WP_216921654.1">
    <property type="nucleotide sequence ID" value="NZ_JAHOPC010000001.1"/>
</dbReference>
<reference evidence="5 6" key="1">
    <citation type="submission" date="2021-06" db="EMBL/GenBank/DDBJ databases">
        <authorList>
            <person name="Jeong J.W."/>
        </authorList>
    </citation>
    <scope>NUCLEOTIDE SEQUENCE [LARGE SCALE GENOMIC DNA]</scope>
    <source>
        <strain evidence="5 6">MMS21-TAE1-1</strain>
    </source>
</reference>